<dbReference type="Proteomes" id="UP000298663">
    <property type="component" value="Unassembled WGS sequence"/>
</dbReference>
<keyword evidence="5" id="KW-1185">Reference proteome</keyword>
<dbReference type="OrthoDB" id="10579104at2759"/>
<keyword evidence="1" id="KW-0472">Membrane</keyword>
<accession>A0A4U5LZL7</accession>
<dbReference type="PROSITE" id="PS00022">
    <property type="entry name" value="EGF_1"/>
    <property type="match status" value="1"/>
</dbReference>
<organism evidence="4 5">
    <name type="scientific">Steinernema carpocapsae</name>
    <name type="common">Entomopathogenic nematode</name>
    <dbReference type="NCBI Taxonomy" id="34508"/>
    <lineage>
        <taxon>Eukaryota</taxon>
        <taxon>Metazoa</taxon>
        <taxon>Ecdysozoa</taxon>
        <taxon>Nematoda</taxon>
        <taxon>Chromadorea</taxon>
        <taxon>Rhabditida</taxon>
        <taxon>Tylenchina</taxon>
        <taxon>Panagrolaimomorpha</taxon>
        <taxon>Strongyloidoidea</taxon>
        <taxon>Steinernematidae</taxon>
        <taxon>Steinernema</taxon>
    </lineage>
</organism>
<evidence type="ECO:0000256" key="2">
    <source>
        <dbReference type="SAM" id="SignalP"/>
    </source>
</evidence>
<evidence type="ECO:0000313" key="4">
    <source>
        <dbReference type="EMBL" id="TKR61811.1"/>
    </source>
</evidence>
<evidence type="ECO:0000313" key="5">
    <source>
        <dbReference type="Proteomes" id="UP000298663"/>
    </source>
</evidence>
<comment type="caution">
    <text evidence="4">The sequence shown here is derived from an EMBL/GenBank/DDBJ whole genome shotgun (WGS) entry which is preliminary data.</text>
</comment>
<reference evidence="4 5" key="1">
    <citation type="journal article" date="2015" name="Genome Biol.">
        <title>Comparative genomics of Steinernema reveals deeply conserved gene regulatory networks.</title>
        <authorList>
            <person name="Dillman A.R."/>
            <person name="Macchietto M."/>
            <person name="Porter C.F."/>
            <person name="Rogers A."/>
            <person name="Williams B."/>
            <person name="Antoshechkin I."/>
            <person name="Lee M.M."/>
            <person name="Goodwin Z."/>
            <person name="Lu X."/>
            <person name="Lewis E.E."/>
            <person name="Goodrich-Blair H."/>
            <person name="Stock S.P."/>
            <person name="Adams B.J."/>
            <person name="Sternberg P.W."/>
            <person name="Mortazavi A."/>
        </authorList>
    </citation>
    <scope>NUCLEOTIDE SEQUENCE [LARGE SCALE GENOMIC DNA]</scope>
    <source>
        <strain evidence="4 5">ALL</strain>
    </source>
</reference>
<feature type="domain" description="EGF-like" evidence="3">
    <location>
        <begin position="65"/>
        <end position="76"/>
    </location>
</feature>
<proteinExistence type="predicted"/>
<keyword evidence="2" id="KW-0732">Signal</keyword>
<evidence type="ECO:0000256" key="1">
    <source>
        <dbReference type="SAM" id="Phobius"/>
    </source>
</evidence>
<feature type="chain" id="PRO_5020957048" description="EGF-like domain-containing protein" evidence="2">
    <location>
        <begin position="30"/>
        <end position="271"/>
    </location>
</feature>
<feature type="transmembrane region" description="Helical" evidence="1">
    <location>
        <begin position="100"/>
        <end position="122"/>
    </location>
</feature>
<evidence type="ECO:0000259" key="3">
    <source>
        <dbReference type="PROSITE" id="PS00022"/>
    </source>
</evidence>
<reference evidence="4 5" key="2">
    <citation type="journal article" date="2019" name="G3 (Bethesda)">
        <title>Hybrid Assembly of the Genome of the Entomopathogenic Nematode Steinernema carpocapsae Identifies the X-Chromosome.</title>
        <authorList>
            <person name="Serra L."/>
            <person name="Macchietto M."/>
            <person name="Macias-Munoz A."/>
            <person name="McGill C.J."/>
            <person name="Rodriguez I.M."/>
            <person name="Rodriguez B."/>
            <person name="Murad R."/>
            <person name="Mortazavi A."/>
        </authorList>
    </citation>
    <scope>NUCLEOTIDE SEQUENCE [LARGE SCALE GENOMIC DNA]</scope>
    <source>
        <strain evidence="4 5">ALL</strain>
    </source>
</reference>
<dbReference type="EMBL" id="AZBU02000011">
    <property type="protein sequence ID" value="TKR61811.1"/>
    <property type="molecule type" value="Genomic_DNA"/>
</dbReference>
<sequence length="271" mass="30503">MSLRQPVGRSKILSFVFVFAVLCATSAVAQNDVAVTDSNICRNKTDVCHHGRCISAPLEAEQYVCKCETCFGGPKCDENICDKHKKQEFEITPVTTFNKVVRILLVIFTILDAILALCYFMNERHRQNWEKKHIRKYISVDSSEISHVSTHREAPNKNSYCENLYSTATGRLISFKDETAIQATPSMTTFNVVSLNRGQAPAGKTAWDEVEMRRHGLVDRYCYRPDDVAPKSIDVSVYERPLPTSSRRSTIGVDSKTLSKFKTTSCSTAKN</sequence>
<keyword evidence="1" id="KW-0812">Transmembrane</keyword>
<protein>
    <recommendedName>
        <fullName evidence="3">EGF-like domain-containing protein</fullName>
    </recommendedName>
</protein>
<dbReference type="InterPro" id="IPR000742">
    <property type="entry name" value="EGF"/>
</dbReference>
<feature type="signal peptide" evidence="2">
    <location>
        <begin position="1"/>
        <end position="29"/>
    </location>
</feature>
<name>A0A4U5LZL7_STECR</name>
<keyword evidence="1" id="KW-1133">Transmembrane helix</keyword>
<dbReference type="AlphaFoldDB" id="A0A4U5LZL7"/>
<gene>
    <name evidence="4" type="ORF">L596_028867</name>
</gene>